<evidence type="ECO:0000313" key="2">
    <source>
        <dbReference type="Proteomes" id="UP001215598"/>
    </source>
</evidence>
<dbReference type="EMBL" id="JARKIB010000055">
    <property type="protein sequence ID" value="KAJ7753512.1"/>
    <property type="molecule type" value="Genomic_DNA"/>
</dbReference>
<comment type="caution">
    <text evidence="1">The sequence shown here is derived from an EMBL/GenBank/DDBJ whole genome shotgun (WGS) entry which is preliminary data.</text>
</comment>
<name>A0AAD7IYY2_9AGAR</name>
<dbReference type="AlphaFoldDB" id="A0AAD7IYY2"/>
<reference evidence="1" key="1">
    <citation type="submission" date="2023-03" db="EMBL/GenBank/DDBJ databases">
        <title>Massive genome expansion in bonnet fungi (Mycena s.s.) driven by repeated elements and novel gene families across ecological guilds.</title>
        <authorList>
            <consortium name="Lawrence Berkeley National Laboratory"/>
            <person name="Harder C.B."/>
            <person name="Miyauchi S."/>
            <person name="Viragh M."/>
            <person name="Kuo A."/>
            <person name="Thoen E."/>
            <person name="Andreopoulos B."/>
            <person name="Lu D."/>
            <person name="Skrede I."/>
            <person name="Drula E."/>
            <person name="Henrissat B."/>
            <person name="Morin E."/>
            <person name="Kohler A."/>
            <person name="Barry K."/>
            <person name="LaButti K."/>
            <person name="Morin E."/>
            <person name="Salamov A."/>
            <person name="Lipzen A."/>
            <person name="Mereny Z."/>
            <person name="Hegedus B."/>
            <person name="Baldrian P."/>
            <person name="Stursova M."/>
            <person name="Weitz H."/>
            <person name="Taylor A."/>
            <person name="Grigoriev I.V."/>
            <person name="Nagy L.G."/>
            <person name="Martin F."/>
            <person name="Kauserud H."/>
        </authorList>
    </citation>
    <scope>NUCLEOTIDE SEQUENCE</scope>
    <source>
        <strain evidence="1">CBHHK182m</strain>
    </source>
</reference>
<dbReference type="Proteomes" id="UP001215598">
    <property type="component" value="Unassembled WGS sequence"/>
</dbReference>
<gene>
    <name evidence="1" type="ORF">B0H16DRAFT_1459405</name>
</gene>
<protein>
    <submittedName>
        <fullName evidence="1">Uncharacterized protein</fullName>
    </submittedName>
</protein>
<sequence>MTGPLSISGALVRPNANHLQTISGYATRKRLRPEQVAEVESYLNDPLPVQMAKLFVNLKANENALAKFQAAKPKFEINSDLKTNLTRATNATLCSSQITQYKGEAAKNDVQTLLTRHRWGNFVVGTEHDKAAMDVVLKFIGDVLTQSRSMIKKEVVKSVEVAKQKNTQNTPSLRPDNTHTTIYQLTKTIVQKLSGGKAISIPITPALCARVAMMRKWHVRKIENKLSSEDAGKNLWELVDQDLQKVRTAARKDTQDSAEIAKRVAKAFAAILDKDRKRHGSNPTEEIPDAPDDALISYQADIDETIEARSHGQTVSNSDPGSGCTELYKWKWISQENSCRARSVWNPFDGKSGIHLEYMAGRAGHFMWARDRQQLDSGWVFFRCVDVGATSPCAPREIPSKHGFQIEDANGGEVADVPTSTLHHLRQMLTVSGATINKEAAQVIQNDLESVRLVHLGKKGKSLDEYRPESRCGEHYFRGGAIVVECPGK</sequence>
<keyword evidence="2" id="KW-1185">Reference proteome</keyword>
<proteinExistence type="predicted"/>
<accession>A0AAD7IYY2</accession>
<organism evidence="1 2">
    <name type="scientific">Mycena metata</name>
    <dbReference type="NCBI Taxonomy" id="1033252"/>
    <lineage>
        <taxon>Eukaryota</taxon>
        <taxon>Fungi</taxon>
        <taxon>Dikarya</taxon>
        <taxon>Basidiomycota</taxon>
        <taxon>Agaricomycotina</taxon>
        <taxon>Agaricomycetes</taxon>
        <taxon>Agaricomycetidae</taxon>
        <taxon>Agaricales</taxon>
        <taxon>Marasmiineae</taxon>
        <taxon>Mycenaceae</taxon>
        <taxon>Mycena</taxon>
    </lineage>
</organism>
<evidence type="ECO:0000313" key="1">
    <source>
        <dbReference type="EMBL" id="KAJ7753512.1"/>
    </source>
</evidence>